<comment type="caution">
    <text evidence="3">The sequence shown here is derived from an EMBL/GenBank/DDBJ whole genome shotgun (WGS) entry which is preliminary data.</text>
</comment>
<dbReference type="OrthoDB" id="5810151at2759"/>
<proteinExistence type="predicted"/>
<dbReference type="Gene3D" id="1.10.225.10">
    <property type="entry name" value="Saposin-like"/>
    <property type="match status" value="1"/>
</dbReference>
<gene>
    <name evidence="3" type="primary">Acey_s0068.g248</name>
    <name evidence="3" type="ORF">Y032_0068g248</name>
</gene>
<reference evidence="4" key="1">
    <citation type="journal article" date="2015" name="Nat. Genet.">
        <title>The genome and transcriptome of the zoonotic hookworm Ancylostoma ceylanicum identify infection-specific gene families.</title>
        <authorList>
            <person name="Schwarz E.M."/>
            <person name="Hu Y."/>
            <person name="Antoshechkin I."/>
            <person name="Miller M.M."/>
            <person name="Sternberg P.W."/>
            <person name="Aroian R.V."/>
        </authorList>
    </citation>
    <scope>NUCLEOTIDE SEQUENCE</scope>
    <source>
        <strain evidence="4">HY135</strain>
    </source>
</reference>
<evidence type="ECO:0000256" key="1">
    <source>
        <dbReference type="ARBA" id="ARBA00023157"/>
    </source>
</evidence>
<dbReference type="PROSITE" id="PS50015">
    <property type="entry name" value="SAP_B"/>
    <property type="match status" value="1"/>
</dbReference>
<dbReference type="SMART" id="SM00741">
    <property type="entry name" value="SapB"/>
    <property type="match status" value="1"/>
</dbReference>
<organism evidence="3 4">
    <name type="scientific">Ancylostoma ceylanicum</name>
    <dbReference type="NCBI Taxonomy" id="53326"/>
    <lineage>
        <taxon>Eukaryota</taxon>
        <taxon>Metazoa</taxon>
        <taxon>Ecdysozoa</taxon>
        <taxon>Nematoda</taxon>
        <taxon>Chromadorea</taxon>
        <taxon>Rhabditida</taxon>
        <taxon>Rhabditina</taxon>
        <taxon>Rhabditomorpha</taxon>
        <taxon>Strongyloidea</taxon>
        <taxon>Ancylostomatidae</taxon>
        <taxon>Ancylostomatinae</taxon>
        <taxon>Ancylostoma</taxon>
    </lineage>
</organism>
<dbReference type="SUPFAM" id="SSF47862">
    <property type="entry name" value="Saposin"/>
    <property type="match status" value="1"/>
</dbReference>
<keyword evidence="4" id="KW-1185">Reference proteome</keyword>
<dbReference type="InterPro" id="IPR011001">
    <property type="entry name" value="Saposin-like"/>
</dbReference>
<evidence type="ECO:0000259" key="2">
    <source>
        <dbReference type="PROSITE" id="PS50015"/>
    </source>
</evidence>
<evidence type="ECO:0000313" key="3">
    <source>
        <dbReference type="EMBL" id="EYC08005.1"/>
    </source>
</evidence>
<protein>
    <recommendedName>
        <fullName evidence="2">Saposin B-type domain-containing protein</fullName>
    </recommendedName>
</protein>
<name>A0A016TYW9_9BILA</name>
<dbReference type="EMBL" id="JARK01001404">
    <property type="protein sequence ID" value="EYC08005.1"/>
    <property type="molecule type" value="Genomic_DNA"/>
</dbReference>
<sequence length="163" mass="18255">MNHCYLVTRLLYKPLAQFCDKMAHIKRINAGNNAGKMFAKACILAVLVAAAFAQQPTHPAPSECQICEHLIGQARHHFNNHVTNKKDLEHELLKECEHLPPNEGPSAEQTCINLVNNNIDKIFSDIQAGDRDSQTCFDIGACTSVPTFQTRPPHTRQTRANRK</sequence>
<keyword evidence="1" id="KW-1015">Disulfide bond</keyword>
<feature type="domain" description="Saposin B-type" evidence="2">
    <location>
        <begin position="60"/>
        <end position="146"/>
    </location>
</feature>
<evidence type="ECO:0000313" key="4">
    <source>
        <dbReference type="Proteomes" id="UP000024635"/>
    </source>
</evidence>
<dbReference type="Proteomes" id="UP000024635">
    <property type="component" value="Unassembled WGS sequence"/>
</dbReference>
<dbReference type="AlphaFoldDB" id="A0A016TYW9"/>
<dbReference type="InterPro" id="IPR008139">
    <property type="entry name" value="SaposinB_dom"/>
</dbReference>
<accession>A0A016TYW9</accession>